<proteinExistence type="predicted"/>
<organism evidence="1 2">
    <name type="scientific">Saccharothrix hoggarensis</name>
    <dbReference type="NCBI Taxonomy" id="913853"/>
    <lineage>
        <taxon>Bacteria</taxon>
        <taxon>Bacillati</taxon>
        <taxon>Actinomycetota</taxon>
        <taxon>Actinomycetes</taxon>
        <taxon>Pseudonocardiales</taxon>
        <taxon>Pseudonocardiaceae</taxon>
        <taxon>Saccharothrix</taxon>
    </lineage>
</organism>
<evidence type="ECO:0000313" key="1">
    <source>
        <dbReference type="EMBL" id="MFD1145932.1"/>
    </source>
</evidence>
<dbReference type="EMBL" id="JBHTLK010000005">
    <property type="protein sequence ID" value="MFD1145932.1"/>
    <property type="molecule type" value="Genomic_DNA"/>
</dbReference>
<comment type="caution">
    <text evidence="1">The sequence shown here is derived from an EMBL/GenBank/DDBJ whole genome shotgun (WGS) entry which is preliminary data.</text>
</comment>
<sequence length="95" mass="10585">MTDAEEVPESVRREARLALERAEAFGVRERRILRAARDPQPQSLTVDLATGEGATPCPGPEGAGWRCIHQPWHTGACVPWTEHPAYRARRTSDQP</sequence>
<protein>
    <submittedName>
        <fullName evidence="1">Uncharacterized protein</fullName>
    </submittedName>
</protein>
<name>A0ABW3QGF5_9PSEU</name>
<accession>A0ABW3QGF5</accession>
<reference evidence="2" key="1">
    <citation type="journal article" date="2019" name="Int. J. Syst. Evol. Microbiol.">
        <title>The Global Catalogue of Microorganisms (GCM) 10K type strain sequencing project: providing services to taxonomists for standard genome sequencing and annotation.</title>
        <authorList>
            <consortium name="The Broad Institute Genomics Platform"/>
            <consortium name="The Broad Institute Genome Sequencing Center for Infectious Disease"/>
            <person name="Wu L."/>
            <person name="Ma J."/>
        </authorList>
    </citation>
    <scope>NUCLEOTIDE SEQUENCE [LARGE SCALE GENOMIC DNA]</scope>
    <source>
        <strain evidence="2">CCUG 60214</strain>
    </source>
</reference>
<dbReference type="RefSeq" id="WP_380719159.1">
    <property type="nucleotide sequence ID" value="NZ_JBHTLK010000005.1"/>
</dbReference>
<dbReference type="Proteomes" id="UP001597168">
    <property type="component" value="Unassembled WGS sequence"/>
</dbReference>
<evidence type="ECO:0000313" key="2">
    <source>
        <dbReference type="Proteomes" id="UP001597168"/>
    </source>
</evidence>
<gene>
    <name evidence="1" type="ORF">ACFQ3T_02205</name>
</gene>
<keyword evidence="2" id="KW-1185">Reference proteome</keyword>